<dbReference type="SMART" id="SM00987">
    <property type="entry name" value="UreE_C"/>
    <property type="match status" value="1"/>
</dbReference>
<dbReference type="EMBL" id="JAKNHQ010000004">
    <property type="protein sequence ID" value="MCG4610223.1"/>
    <property type="molecule type" value="Genomic_DNA"/>
</dbReference>
<feature type="domain" description="Uracil-DNA glycosylase-like" evidence="1">
    <location>
        <begin position="11"/>
        <end position="155"/>
    </location>
</feature>
<evidence type="ECO:0000313" key="3">
    <source>
        <dbReference type="Proteomes" id="UP001298681"/>
    </source>
</evidence>
<dbReference type="RefSeq" id="WP_237966550.1">
    <property type="nucleotide sequence ID" value="NZ_JAKNHQ010000004.1"/>
</dbReference>
<keyword evidence="2" id="KW-0378">Hydrolase</keyword>
<proteinExistence type="predicted"/>
<dbReference type="InterPro" id="IPR026353">
    <property type="entry name" value="Hypoxan-DNA_Glyclase"/>
</dbReference>
<evidence type="ECO:0000259" key="1">
    <source>
        <dbReference type="SMART" id="SM00986"/>
    </source>
</evidence>
<reference evidence="2 3" key="1">
    <citation type="submission" date="2022-01" db="EMBL/GenBank/DDBJ databases">
        <title>Collection of gut derived symbiotic bacterial strains cultured from healthy donors.</title>
        <authorList>
            <person name="Lin H."/>
            <person name="Kohout C."/>
            <person name="Waligurski E."/>
            <person name="Pamer E.G."/>
        </authorList>
    </citation>
    <scope>NUCLEOTIDE SEQUENCE [LARGE SCALE GENOMIC DNA]</scope>
    <source>
        <strain evidence="2 3">DFI.7.58</strain>
    </source>
</reference>
<accession>A0ABS9MHC9</accession>
<dbReference type="Proteomes" id="UP001298681">
    <property type="component" value="Unassembled WGS sequence"/>
</dbReference>
<name>A0ABS9MHC9_9FIRM</name>
<organism evidence="2 3">
    <name type="scientific">Anaeromassilibacillus senegalensis</name>
    <dbReference type="NCBI Taxonomy" id="1673717"/>
    <lineage>
        <taxon>Bacteria</taxon>
        <taxon>Bacillati</taxon>
        <taxon>Bacillota</taxon>
        <taxon>Clostridia</taxon>
        <taxon>Eubacteriales</taxon>
        <taxon>Acutalibacteraceae</taxon>
        <taxon>Anaeromassilibacillus</taxon>
    </lineage>
</organism>
<dbReference type="CDD" id="cd10032">
    <property type="entry name" value="UDG-F6_HDG"/>
    <property type="match status" value="1"/>
</dbReference>
<dbReference type="SUPFAM" id="SSF52141">
    <property type="entry name" value="Uracil-DNA glycosylase-like"/>
    <property type="match status" value="1"/>
</dbReference>
<dbReference type="Gene3D" id="3.40.470.10">
    <property type="entry name" value="Uracil-DNA glycosylase-like domain"/>
    <property type="match status" value="1"/>
</dbReference>
<comment type="caution">
    <text evidence="2">The sequence shown here is derived from an EMBL/GenBank/DDBJ whole genome shotgun (WGS) entry which is preliminary data.</text>
</comment>
<protein>
    <submittedName>
        <fullName evidence="2">DNA-deoxyinosine glycosylase</fullName>
        <ecNumber evidence="2">3.2.2.15</ecNumber>
    </submittedName>
</protein>
<dbReference type="InterPro" id="IPR005122">
    <property type="entry name" value="Uracil-DNA_glycosylase-like"/>
</dbReference>
<dbReference type="GO" id="GO:0033958">
    <property type="term" value="F:DNA-deoxyinosine glycosylase activity"/>
    <property type="evidence" value="ECO:0007669"/>
    <property type="project" value="UniProtKB-EC"/>
</dbReference>
<keyword evidence="3" id="KW-1185">Reference proteome</keyword>
<evidence type="ECO:0000313" key="2">
    <source>
        <dbReference type="EMBL" id="MCG4610223.1"/>
    </source>
</evidence>
<dbReference type="Pfam" id="PF03167">
    <property type="entry name" value="UDG"/>
    <property type="match status" value="1"/>
</dbReference>
<dbReference type="InterPro" id="IPR036895">
    <property type="entry name" value="Uracil-DNA_glycosylase-like_sf"/>
</dbReference>
<dbReference type="SMART" id="SM00986">
    <property type="entry name" value="UDG"/>
    <property type="match status" value="1"/>
</dbReference>
<dbReference type="EC" id="3.2.2.15" evidence="2"/>
<keyword evidence="2" id="KW-0326">Glycosidase</keyword>
<gene>
    <name evidence="2" type="ORF">L0P57_04645</name>
</gene>
<sequence length="165" mass="18361">MAEYVTHTLEPLYDGESRVLILGTMPSPKSRAVGFYYSHPQNRFWRVLADVFQQALPVSKEEKVAFCLRNHIALWDVLRSCAIEGADDGSIREPVTNDLPALLQKTHIHTICTTGTKAAALYKRLCLPSTRLPAVSLPSTSPANCRHYTYARLVEAYSILPGLCS</sequence>
<dbReference type="NCBIfam" id="TIGR04274">
    <property type="entry name" value="hypoxanDNAglyco"/>
    <property type="match status" value="1"/>
</dbReference>